<dbReference type="SUPFAM" id="SSF55424">
    <property type="entry name" value="FAD/NAD-linked reductases, dimerisation (C-terminal) domain"/>
    <property type="match status" value="1"/>
</dbReference>
<dbReference type="InterPro" id="IPR016156">
    <property type="entry name" value="FAD/NAD-linked_Rdtase_dimer_sf"/>
</dbReference>
<evidence type="ECO:0000256" key="9">
    <source>
        <dbReference type="PIRSR" id="PIRSR000350-4"/>
    </source>
</evidence>
<dbReference type="GO" id="GO:0034599">
    <property type="term" value="P:cellular response to oxidative stress"/>
    <property type="evidence" value="ECO:0007669"/>
    <property type="project" value="TreeGrafter"/>
</dbReference>
<name>A0A5S3PB27_9RHOB</name>
<dbReference type="GO" id="GO:0004362">
    <property type="term" value="F:glutathione-disulfide reductase (NADPH) activity"/>
    <property type="evidence" value="ECO:0007669"/>
    <property type="project" value="TreeGrafter"/>
</dbReference>
<evidence type="ECO:0000313" key="15">
    <source>
        <dbReference type="Proteomes" id="UP000309550"/>
    </source>
</evidence>
<dbReference type="PIRSF" id="PIRSF000350">
    <property type="entry name" value="Mercury_reductase_MerA"/>
    <property type="match status" value="1"/>
</dbReference>
<dbReference type="PANTHER" id="PTHR42737:SF2">
    <property type="entry name" value="GLUTATHIONE REDUCTASE"/>
    <property type="match status" value="1"/>
</dbReference>
<dbReference type="Pfam" id="PF07992">
    <property type="entry name" value="Pyr_redox_2"/>
    <property type="match status" value="1"/>
</dbReference>
<feature type="active site" description="Proton acceptor" evidence="7">
    <location>
        <position position="474"/>
    </location>
</feature>
<evidence type="ECO:0000256" key="3">
    <source>
        <dbReference type="ARBA" id="ARBA00022827"/>
    </source>
</evidence>
<evidence type="ECO:0000256" key="1">
    <source>
        <dbReference type="ARBA" id="ARBA00007532"/>
    </source>
</evidence>
<evidence type="ECO:0000256" key="10">
    <source>
        <dbReference type="RuleBase" id="RU003691"/>
    </source>
</evidence>
<keyword evidence="8" id="KW-0547">Nucleotide-binding</keyword>
<gene>
    <name evidence="14" type="ORF">FDT80_16335</name>
</gene>
<feature type="domain" description="FAD/NAD(P)-binding" evidence="13">
    <location>
        <begin position="6"/>
        <end position="357"/>
    </location>
</feature>
<proteinExistence type="inferred from homology"/>
<dbReference type="InterPro" id="IPR023753">
    <property type="entry name" value="FAD/NAD-binding_dom"/>
</dbReference>
<keyword evidence="15" id="KW-1185">Reference proteome</keyword>
<keyword evidence="4 10" id="KW-0560">Oxidoreductase</keyword>
<organism evidence="14 15">
    <name type="scientific">Sulfitobacter sabulilitoris</name>
    <dbReference type="NCBI Taxonomy" id="2562655"/>
    <lineage>
        <taxon>Bacteria</taxon>
        <taxon>Pseudomonadati</taxon>
        <taxon>Pseudomonadota</taxon>
        <taxon>Alphaproteobacteria</taxon>
        <taxon>Rhodobacterales</taxon>
        <taxon>Roseobacteraceae</taxon>
        <taxon>Sulfitobacter</taxon>
    </lineage>
</organism>
<feature type="region of interest" description="Disordered" evidence="11">
    <location>
        <begin position="242"/>
        <end position="285"/>
    </location>
</feature>
<protein>
    <submittedName>
        <fullName evidence="14">NADPH-glutathione reductase</fullName>
    </submittedName>
</protein>
<dbReference type="EMBL" id="VANS01000005">
    <property type="protein sequence ID" value="TMM50824.1"/>
    <property type="molecule type" value="Genomic_DNA"/>
</dbReference>
<comment type="similarity">
    <text evidence="1 10">Belongs to the class-I pyridine nucleotide-disulfide oxidoreductase family.</text>
</comment>
<dbReference type="OrthoDB" id="9776382at2"/>
<dbReference type="GO" id="GO:0050660">
    <property type="term" value="F:flavin adenine dinucleotide binding"/>
    <property type="evidence" value="ECO:0007669"/>
    <property type="project" value="InterPro"/>
</dbReference>
<feature type="domain" description="Pyridine nucleotide-disulphide oxidoreductase dimerisation" evidence="12">
    <location>
        <begin position="377"/>
        <end position="484"/>
    </location>
</feature>
<dbReference type="GO" id="GO:0005829">
    <property type="term" value="C:cytosol"/>
    <property type="evidence" value="ECO:0007669"/>
    <property type="project" value="TreeGrafter"/>
</dbReference>
<evidence type="ECO:0000256" key="2">
    <source>
        <dbReference type="ARBA" id="ARBA00022630"/>
    </source>
</evidence>
<evidence type="ECO:0000259" key="12">
    <source>
        <dbReference type="Pfam" id="PF02852"/>
    </source>
</evidence>
<evidence type="ECO:0000313" key="14">
    <source>
        <dbReference type="EMBL" id="TMM50824.1"/>
    </source>
</evidence>
<evidence type="ECO:0000259" key="13">
    <source>
        <dbReference type="Pfam" id="PF07992"/>
    </source>
</evidence>
<dbReference type="PROSITE" id="PS00076">
    <property type="entry name" value="PYRIDINE_REDOX_1"/>
    <property type="match status" value="1"/>
</dbReference>
<evidence type="ECO:0000256" key="4">
    <source>
        <dbReference type="ARBA" id="ARBA00023002"/>
    </source>
</evidence>
<dbReference type="PRINTS" id="PR00368">
    <property type="entry name" value="FADPNR"/>
</dbReference>
<dbReference type="InterPro" id="IPR046952">
    <property type="entry name" value="GSHR/TRXR-like"/>
</dbReference>
<accession>A0A5S3PB27</accession>
<comment type="caution">
    <text evidence="14">The sequence shown here is derived from an EMBL/GenBank/DDBJ whole genome shotgun (WGS) entry which is preliminary data.</text>
</comment>
<dbReference type="PANTHER" id="PTHR42737">
    <property type="entry name" value="GLUTATHIONE REDUCTASE"/>
    <property type="match status" value="1"/>
</dbReference>
<dbReference type="GO" id="GO:0006749">
    <property type="term" value="P:glutathione metabolic process"/>
    <property type="evidence" value="ECO:0007669"/>
    <property type="project" value="TreeGrafter"/>
</dbReference>
<dbReference type="Gene3D" id="3.30.390.30">
    <property type="match status" value="1"/>
</dbReference>
<feature type="binding site" evidence="8">
    <location>
        <position position="342"/>
    </location>
    <ligand>
        <name>FAD</name>
        <dbReference type="ChEBI" id="CHEBI:57692"/>
    </ligand>
</feature>
<keyword evidence="3 8" id="KW-0274">FAD</keyword>
<dbReference type="InterPro" id="IPR012999">
    <property type="entry name" value="Pyr_OxRdtase_I_AS"/>
</dbReference>
<dbReference type="InterPro" id="IPR004099">
    <property type="entry name" value="Pyr_nucl-diS_OxRdtase_dimer"/>
</dbReference>
<dbReference type="SUPFAM" id="SSF51905">
    <property type="entry name" value="FAD/NAD(P)-binding domain"/>
    <property type="match status" value="1"/>
</dbReference>
<dbReference type="GO" id="GO:0045454">
    <property type="term" value="P:cell redox homeostasis"/>
    <property type="evidence" value="ECO:0007669"/>
    <property type="project" value="InterPro"/>
</dbReference>
<dbReference type="Proteomes" id="UP000309550">
    <property type="component" value="Unassembled WGS sequence"/>
</dbReference>
<evidence type="ECO:0000256" key="6">
    <source>
        <dbReference type="ARBA" id="ARBA00023284"/>
    </source>
</evidence>
<dbReference type="PRINTS" id="PR00411">
    <property type="entry name" value="PNDRDTASEI"/>
</dbReference>
<keyword evidence="8" id="KW-0520">NAD</keyword>
<feature type="binding site" evidence="8">
    <location>
        <begin position="176"/>
        <end position="183"/>
    </location>
    <ligand>
        <name>NAD(+)</name>
        <dbReference type="ChEBI" id="CHEBI:57540"/>
    </ligand>
</feature>
<reference evidence="14 15" key="1">
    <citation type="submission" date="2019-05" db="EMBL/GenBank/DDBJ databases">
        <title>Sulfitobacter sabulilitoris sp. nov., isolated from a marine sand.</title>
        <authorList>
            <person name="Yoon J.-H."/>
        </authorList>
    </citation>
    <scope>NUCLEOTIDE SEQUENCE [LARGE SCALE GENOMIC DNA]</scope>
    <source>
        <strain evidence="14 15">HSMS-29</strain>
    </source>
</reference>
<dbReference type="RefSeq" id="WP_138663396.1">
    <property type="nucleotide sequence ID" value="NZ_VANS01000005.1"/>
</dbReference>
<keyword evidence="6 10" id="KW-0676">Redox-active center</keyword>
<dbReference type="InterPro" id="IPR001100">
    <property type="entry name" value="Pyr_nuc-diS_OxRdtase"/>
</dbReference>
<evidence type="ECO:0000256" key="11">
    <source>
        <dbReference type="SAM" id="MobiDB-lite"/>
    </source>
</evidence>
<feature type="binding site" evidence="8">
    <location>
        <position position="53"/>
    </location>
    <ligand>
        <name>FAD</name>
        <dbReference type="ChEBI" id="CHEBI:57692"/>
    </ligand>
</feature>
<keyword evidence="5" id="KW-1015">Disulfide bond</keyword>
<dbReference type="InterPro" id="IPR036188">
    <property type="entry name" value="FAD/NAD-bd_sf"/>
</dbReference>
<sequence length="491" mass="52952">MSEFDYDLFVIGGGSGGVRAARVAAGDAGARVALAEESRYGGTCVIRGCVPKKLMVFASEYAGVVDDAKAYGWEFTTGAFDWKTFRTHLHTELDRLEDVYRNLLKGSGVDTFDARATLKDAHTVELSTGEVKTARHILVATGGHPVRPDLPNADLGIVSDDIFHLENLPKSMLIIGGGYIACEFACIMNGLGVEVTQYYRGAQILRGFDDEARGLVAEAMRESGIDLHVGTNIVEMARADEDHSMSRAGTASDAAMGASAEQRRDVAQKGTAPVGGREGPVWVKSTNGGEKEFDVVLFATGRDPNTRDMGLEDTGVKLGRRGQIVVDEYSQTGVPSIYAIGDVTDRVNLTPVAIREGMAFVETVFKGNPTPVDHELIPSAIFTQPEMGTIGLSEEEARDREPVEIYCTSFRPMQTAFAGKPDRVLMKLVVSRDNRTVLGCHIVAPNAGEMIQLAGIAIKMGATKEDFDRTVAVHPTMSEEIVTMKTPVRTA</sequence>
<feature type="disulfide bond" description="Redox-active" evidence="9">
    <location>
        <begin position="44"/>
        <end position="49"/>
    </location>
</feature>
<evidence type="ECO:0000256" key="5">
    <source>
        <dbReference type="ARBA" id="ARBA00023157"/>
    </source>
</evidence>
<dbReference type="AlphaFoldDB" id="A0A5S3PB27"/>
<evidence type="ECO:0000256" key="7">
    <source>
        <dbReference type="PIRSR" id="PIRSR000350-2"/>
    </source>
</evidence>
<dbReference type="Gene3D" id="3.50.50.60">
    <property type="entry name" value="FAD/NAD(P)-binding domain"/>
    <property type="match status" value="3"/>
</dbReference>
<feature type="binding site" evidence="8">
    <location>
        <position position="301"/>
    </location>
    <ligand>
        <name>NAD(+)</name>
        <dbReference type="ChEBI" id="CHEBI:57540"/>
    </ligand>
</feature>
<dbReference type="Pfam" id="PF02852">
    <property type="entry name" value="Pyr_redox_dim"/>
    <property type="match status" value="1"/>
</dbReference>
<evidence type="ECO:0000256" key="8">
    <source>
        <dbReference type="PIRSR" id="PIRSR000350-3"/>
    </source>
</evidence>
<keyword evidence="2 10" id="KW-0285">Flavoprotein</keyword>
<comment type="cofactor">
    <cofactor evidence="8">
        <name>FAD</name>
        <dbReference type="ChEBI" id="CHEBI:57692"/>
    </cofactor>
    <text evidence="8">Binds 1 FAD per subunit.</text>
</comment>